<proteinExistence type="predicted"/>
<dbReference type="AlphaFoldDB" id="A0A3N4KFM0"/>
<dbReference type="EMBL" id="ML119153">
    <property type="protein sequence ID" value="RPB09334.1"/>
    <property type="molecule type" value="Genomic_DNA"/>
</dbReference>
<dbReference type="InParanoid" id="A0A3N4KFM0"/>
<reference evidence="2 3" key="1">
    <citation type="journal article" date="2018" name="Nat. Ecol. Evol.">
        <title>Pezizomycetes genomes reveal the molecular basis of ectomycorrhizal truffle lifestyle.</title>
        <authorList>
            <person name="Murat C."/>
            <person name="Payen T."/>
            <person name="Noel B."/>
            <person name="Kuo A."/>
            <person name="Morin E."/>
            <person name="Chen J."/>
            <person name="Kohler A."/>
            <person name="Krizsan K."/>
            <person name="Balestrini R."/>
            <person name="Da Silva C."/>
            <person name="Montanini B."/>
            <person name="Hainaut M."/>
            <person name="Levati E."/>
            <person name="Barry K.W."/>
            <person name="Belfiori B."/>
            <person name="Cichocki N."/>
            <person name="Clum A."/>
            <person name="Dockter R.B."/>
            <person name="Fauchery L."/>
            <person name="Guy J."/>
            <person name="Iotti M."/>
            <person name="Le Tacon F."/>
            <person name="Lindquist E.A."/>
            <person name="Lipzen A."/>
            <person name="Malagnac F."/>
            <person name="Mello A."/>
            <person name="Molinier V."/>
            <person name="Miyauchi S."/>
            <person name="Poulain J."/>
            <person name="Riccioni C."/>
            <person name="Rubini A."/>
            <person name="Sitrit Y."/>
            <person name="Splivallo R."/>
            <person name="Traeger S."/>
            <person name="Wang M."/>
            <person name="Zifcakova L."/>
            <person name="Wipf D."/>
            <person name="Zambonelli A."/>
            <person name="Paolocci F."/>
            <person name="Nowrousian M."/>
            <person name="Ottonello S."/>
            <person name="Baldrian P."/>
            <person name="Spatafora J.W."/>
            <person name="Henrissat B."/>
            <person name="Nagy L.G."/>
            <person name="Aury J.M."/>
            <person name="Wincker P."/>
            <person name="Grigoriev I.V."/>
            <person name="Bonfante P."/>
            <person name="Martin F.M."/>
        </authorList>
    </citation>
    <scope>NUCLEOTIDE SEQUENCE [LARGE SCALE GENOMIC DNA]</scope>
    <source>
        <strain evidence="2 3">CCBAS932</strain>
    </source>
</reference>
<dbReference type="OrthoDB" id="5411041at2759"/>
<keyword evidence="3" id="KW-1185">Reference proteome</keyword>
<dbReference type="Proteomes" id="UP000277580">
    <property type="component" value="Unassembled WGS sequence"/>
</dbReference>
<feature type="region of interest" description="Disordered" evidence="1">
    <location>
        <begin position="1"/>
        <end position="26"/>
    </location>
</feature>
<gene>
    <name evidence="2" type="ORF">P167DRAFT_538636</name>
</gene>
<name>A0A3N4KFM0_9PEZI</name>
<evidence type="ECO:0000313" key="3">
    <source>
        <dbReference type="Proteomes" id="UP000277580"/>
    </source>
</evidence>
<evidence type="ECO:0000313" key="2">
    <source>
        <dbReference type="EMBL" id="RPB09334.1"/>
    </source>
</evidence>
<protein>
    <submittedName>
        <fullName evidence="2">Uncharacterized protein</fullName>
    </submittedName>
</protein>
<evidence type="ECO:0000256" key="1">
    <source>
        <dbReference type="SAM" id="MobiDB-lite"/>
    </source>
</evidence>
<organism evidence="2 3">
    <name type="scientific">Morchella conica CCBAS932</name>
    <dbReference type="NCBI Taxonomy" id="1392247"/>
    <lineage>
        <taxon>Eukaryota</taxon>
        <taxon>Fungi</taxon>
        <taxon>Dikarya</taxon>
        <taxon>Ascomycota</taxon>
        <taxon>Pezizomycotina</taxon>
        <taxon>Pezizomycetes</taxon>
        <taxon>Pezizales</taxon>
        <taxon>Morchellaceae</taxon>
        <taxon>Morchella</taxon>
    </lineage>
</organism>
<feature type="region of interest" description="Disordered" evidence="1">
    <location>
        <begin position="161"/>
        <end position="195"/>
    </location>
</feature>
<feature type="compositionally biased region" description="Pro residues" evidence="1">
    <location>
        <begin position="12"/>
        <end position="23"/>
    </location>
</feature>
<sequence length="195" mass="22342">MTANPAAIKSVTPPPAAVPPPDATPSREDAARLAFEREYLTQQHKYEALRYRISLGLLVACPALALIPPRKLDWYTFGLGSAWLYCLSEVTDAHGRNMWRGFRRHEDVAKSLARKPEVDGVKVGGWKGEKIVKDMRKREEEADSVGSIIMEQIWDVWEQRDRADRDKKTGPEVNVREEMLKKIEDERDVRDSDRK</sequence>
<accession>A0A3N4KFM0</accession>